<evidence type="ECO:0000256" key="5">
    <source>
        <dbReference type="ARBA" id="ARBA00022963"/>
    </source>
</evidence>
<accession>A0A5F1ZZC2</accession>
<evidence type="ECO:0000313" key="11">
    <source>
        <dbReference type="Proteomes" id="UP000297273"/>
    </source>
</evidence>
<keyword evidence="7" id="KW-0732">Signal</keyword>
<evidence type="ECO:0000256" key="2">
    <source>
        <dbReference type="ARBA" id="ARBA00008664"/>
    </source>
</evidence>
<reference evidence="9 12" key="2">
    <citation type="journal article" date="2019" name="PLoS Negl. Trop. Dis.">
        <title>Revisiting the worldwide diversity of Leptospira species in the environment.</title>
        <authorList>
            <person name="Vincent A.T."/>
            <person name="Schiettekatte O."/>
            <person name="Bourhy P."/>
            <person name="Veyrier F.J."/>
            <person name="Picardeau M."/>
        </authorList>
    </citation>
    <scope>NUCLEOTIDE SEQUENCE [LARGE SCALE GENOMIC DNA]</scope>
    <source>
        <strain evidence="10">201702690</strain>
        <strain evidence="9 12">SSW18</strain>
    </source>
</reference>
<dbReference type="EC" id="3.1.4.4" evidence="3"/>
<dbReference type="EMBL" id="RQGC01000001">
    <property type="protein sequence ID" value="TGL43600.1"/>
    <property type="molecule type" value="Genomic_DNA"/>
</dbReference>
<evidence type="ECO:0000256" key="4">
    <source>
        <dbReference type="ARBA" id="ARBA00022801"/>
    </source>
</evidence>
<dbReference type="GO" id="GO:0006793">
    <property type="term" value="P:phosphorus metabolic process"/>
    <property type="evidence" value="ECO:0007669"/>
    <property type="project" value="UniProtKB-ARBA"/>
</dbReference>
<dbReference type="Proteomes" id="UP000297946">
    <property type="component" value="Unassembled WGS sequence"/>
</dbReference>
<dbReference type="EMBL" id="RQER01000002">
    <property type="protein sequence ID" value="TGK04120.1"/>
    <property type="molecule type" value="Genomic_DNA"/>
</dbReference>
<dbReference type="InterPro" id="IPR051406">
    <property type="entry name" value="PLD_domain"/>
</dbReference>
<comment type="similarity">
    <text evidence="2">Belongs to the phospholipase D family.</text>
</comment>
<keyword evidence="11" id="KW-1185">Reference proteome</keyword>
<dbReference type="GO" id="GO:0016042">
    <property type="term" value="P:lipid catabolic process"/>
    <property type="evidence" value="ECO:0007669"/>
    <property type="project" value="UniProtKB-KW"/>
</dbReference>
<dbReference type="InterPro" id="IPR025202">
    <property type="entry name" value="PLD-like_dom"/>
</dbReference>
<keyword evidence="5" id="KW-0442">Lipid degradation</keyword>
<dbReference type="Proteomes" id="UP000297273">
    <property type="component" value="Unassembled WGS sequence"/>
</dbReference>
<dbReference type="PROSITE" id="PS50035">
    <property type="entry name" value="PLD"/>
    <property type="match status" value="2"/>
</dbReference>
<dbReference type="PANTHER" id="PTHR43856">
    <property type="entry name" value="CARDIOLIPIN HYDROLASE"/>
    <property type="match status" value="1"/>
</dbReference>
<gene>
    <name evidence="9" type="ORF">EHO57_03170</name>
    <name evidence="10" type="ORF">EHQ53_02940</name>
</gene>
<reference evidence="10" key="1">
    <citation type="submission" date="2018-10" db="EMBL/GenBank/DDBJ databases">
        <authorList>
            <person name="Vincent A.T."/>
            <person name="Schiettekatte O."/>
            <person name="Bourhy P."/>
            <person name="Veyrier F.J."/>
            <person name="Picardeau M."/>
        </authorList>
    </citation>
    <scope>NUCLEOTIDE SEQUENCE</scope>
    <source>
        <strain evidence="10">201702690</strain>
    </source>
</reference>
<comment type="caution">
    <text evidence="9">The sequence shown here is derived from an EMBL/GenBank/DDBJ whole genome shotgun (WGS) entry which is preliminary data.</text>
</comment>
<dbReference type="InterPro" id="IPR001736">
    <property type="entry name" value="PLipase_D/transphosphatidylase"/>
</dbReference>
<feature type="signal peptide" evidence="7">
    <location>
        <begin position="1"/>
        <end position="20"/>
    </location>
</feature>
<feature type="domain" description="PLD phosphodiesterase" evidence="8">
    <location>
        <begin position="272"/>
        <end position="299"/>
    </location>
</feature>
<evidence type="ECO:0000313" key="9">
    <source>
        <dbReference type="EMBL" id="TGK04120.1"/>
    </source>
</evidence>
<feature type="chain" id="PRO_5043207107" description="phospholipase D" evidence="7">
    <location>
        <begin position="21"/>
        <end position="584"/>
    </location>
</feature>
<dbReference type="Pfam" id="PF13091">
    <property type="entry name" value="PLDc_2"/>
    <property type="match status" value="1"/>
</dbReference>
<sequence length="584" mass="67038">MGMKNILSLCFLLSFCSLNGNDFDPLGAEDYSPKAFFSYPGRFVPEGKKRNVRDEILRLIRETKHSIYMHVYSLDDPEIEKELLLAHSRGVLLELMGELGKKYPSSLLPFLRYWDGSGLQHSKVLVSDHKIVFLGTGNFTFYGLEMDHNGYIEFLLLQRDWEKFHSFLREEYPFSTLKLSDLELINSPKDGFRIQNRLYDAALSSQNRIRYLIFDHYDPVLSLGMLRSNAEETLGVYDRPLDPEGRFLSSMDRFTIKEDGNEDILDDTTPGKGGLLHHKTMIIDDRELLTGSYNYSLSARDSNREILVTTKNANLVSAFRDEWERVYRKSQGIPSAGSLPSSNTYRLDIENGRVCKNGIGAGEVFLDIGFSWLRWIQFYRFSELDTCKSLQSYESISSRFFGGKSEFPNGSLDLGARLLDRSGTLLSSSYPSSDMNELKEVIRKPALFLKPEVLLFSEPAWVFDTSKSISNWVNSQPPIQAWIFHRGKLPKRSMIQKEGDVYSLSQGLDTNTGVILMEYRDFGLYFCYKSTNDSLAWTKELLLSTLDSQRGEWKKEEFPNSWIEFFAEPGFPYKRKVDLCVVGS</sequence>
<dbReference type="SMART" id="SM00155">
    <property type="entry name" value="PLDc"/>
    <property type="match status" value="2"/>
</dbReference>
<evidence type="ECO:0000256" key="7">
    <source>
        <dbReference type="SAM" id="SignalP"/>
    </source>
</evidence>
<dbReference type="GO" id="GO:0004630">
    <property type="term" value="F:phospholipase D activity"/>
    <property type="evidence" value="ECO:0007669"/>
    <property type="project" value="UniProtKB-EC"/>
</dbReference>
<dbReference type="PANTHER" id="PTHR43856:SF1">
    <property type="entry name" value="MITOCHONDRIAL CARDIOLIPIN HYDROLASE"/>
    <property type="match status" value="1"/>
</dbReference>
<evidence type="ECO:0000256" key="6">
    <source>
        <dbReference type="ARBA" id="ARBA00023098"/>
    </source>
</evidence>
<dbReference type="SUPFAM" id="SSF56024">
    <property type="entry name" value="Phospholipase D/nuclease"/>
    <property type="match status" value="2"/>
</dbReference>
<keyword evidence="6" id="KW-0443">Lipid metabolism</keyword>
<protein>
    <recommendedName>
        <fullName evidence="3">phospholipase D</fullName>
        <ecNumber evidence="3">3.1.4.4</ecNumber>
    </recommendedName>
</protein>
<keyword evidence="4" id="KW-0378">Hydrolase</keyword>
<dbReference type="OrthoDB" id="368121at2"/>
<comment type="catalytic activity">
    <reaction evidence="1">
        <text>a 1,2-diacyl-sn-glycero-3-phosphocholine + H2O = a 1,2-diacyl-sn-glycero-3-phosphate + choline + H(+)</text>
        <dbReference type="Rhea" id="RHEA:14445"/>
        <dbReference type="ChEBI" id="CHEBI:15354"/>
        <dbReference type="ChEBI" id="CHEBI:15377"/>
        <dbReference type="ChEBI" id="CHEBI:15378"/>
        <dbReference type="ChEBI" id="CHEBI:57643"/>
        <dbReference type="ChEBI" id="CHEBI:58608"/>
        <dbReference type="EC" id="3.1.4.4"/>
    </reaction>
</comment>
<dbReference type="Gene3D" id="3.30.870.10">
    <property type="entry name" value="Endonuclease Chain A"/>
    <property type="match status" value="2"/>
</dbReference>
<evidence type="ECO:0000256" key="3">
    <source>
        <dbReference type="ARBA" id="ARBA00012027"/>
    </source>
</evidence>
<evidence type="ECO:0000256" key="1">
    <source>
        <dbReference type="ARBA" id="ARBA00000798"/>
    </source>
</evidence>
<proteinExistence type="inferred from homology"/>
<feature type="domain" description="PLD phosphodiesterase" evidence="8">
    <location>
        <begin position="116"/>
        <end position="143"/>
    </location>
</feature>
<evidence type="ECO:0000313" key="12">
    <source>
        <dbReference type="Proteomes" id="UP000297946"/>
    </source>
</evidence>
<evidence type="ECO:0000259" key="8">
    <source>
        <dbReference type="PROSITE" id="PS50035"/>
    </source>
</evidence>
<evidence type="ECO:0000313" key="10">
    <source>
        <dbReference type="EMBL" id="TGL43600.1"/>
    </source>
</evidence>
<dbReference type="GO" id="GO:0016891">
    <property type="term" value="F:RNA endonuclease activity producing 5'-phosphomonoesters, hydrolytic mechanism"/>
    <property type="evidence" value="ECO:0007669"/>
    <property type="project" value="TreeGrafter"/>
</dbReference>
<dbReference type="AlphaFoldDB" id="A0A5F1ZZC2"/>
<organism evidence="9 12">
    <name type="scientific">Leptospira langatensis</name>
    <dbReference type="NCBI Taxonomy" id="2484983"/>
    <lineage>
        <taxon>Bacteria</taxon>
        <taxon>Pseudomonadati</taxon>
        <taxon>Spirochaetota</taxon>
        <taxon>Spirochaetia</taxon>
        <taxon>Leptospirales</taxon>
        <taxon>Leptospiraceae</taxon>
        <taxon>Leptospira</taxon>
    </lineage>
</organism>
<name>A0A5F1ZZC2_9LEPT</name>